<evidence type="ECO:0000259" key="6">
    <source>
        <dbReference type="PROSITE" id="PS50255"/>
    </source>
</evidence>
<dbReference type="SUPFAM" id="SSF55856">
    <property type="entry name" value="Cytochrome b5-like heme/steroid binding domain"/>
    <property type="match status" value="2"/>
</dbReference>
<dbReference type="InterPro" id="IPR018506">
    <property type="entry name" value="Cyt_B5_heme-BS"/>
</dbReference>
<keyword evidence="2" id="KW-0479">Metal-binding</keyword>
<gene>
    <name evidence="7" type="ORF">A3E89_01040</name>
</gene>
<evidence type="ECO:0000256" key="3">
    <source>
        <dbReference type="ARBA" id="ARBA00023004"/>
    </source>
</evidence>
<dbReference type="Proteomes" id="UP000185891">
    <property type="component" value="Unassembled WGS sequence"/>
</dbReference>
<dbReference type="InterPro" id="IPR036400">
    <property type="entry name" value="Cyt_B5-like_heme/steroid_sf"/>
</dbReference>
<dbReference type="GO" id="GO:0016020">
    <property type="term" value="C:membrane"/>
    <property type="evidence" value="ECO:0007669"/>
    <property type="project" value="TreeGrafter"/>
</dbReference>
<evidence type="ECO:0000256" key="5">
    <source>
        <dbReference type="SAM" id="MobiDB-lite"/>
    </source>
</evidence>
<dbReference type="InterPro" id="IPR050668">
    <property type="entry name" value="Cytochrome_b5"/>
</dbReference>
<evidence type="ECO:0000256" key="4">
    <source>
        <dbReference type="ARBA" id="ARBA00038168"/>
    </source>
</evidence>
<dbReference type="SMART" id="SM01117">
    <property type="entry name" value="Cyt-b5"/>
    <property type="match status" value="2"/>
</dbReference>
<dbReference type="Gene3D" id="3.10.120.10">
    <property type="entry name" value="Cytochrome b5-like heme/steroid binding domain"/>
    <property type="match status" value="2"/>
</dbReference>
<organism evidence="7 8">
    <name type="scientific">Candidatus Campbellbacteria bacterium RIFCSPHIGHO2_12_FULL_35_10</name>
    <dbReference type="NCBI Taxonomy" id="1797578"/>
    <lineage>
        <taxon>Bacteria</taxon>
        <taxon>Candidatus Campbelliibacteriota</taxon>
    </lineage>
</organism>
<feature type="domain" description="Cytochrome b5 heme-binding" evidence="6">
    <location>
        <begin position="58"/>
        <end position="138"/>
    </location>
</feature>
<name>A0A1F5EKY9_9BACT</name>
<dbReference type="InterPro" id="IPR001199">
    <property type="entry name" value="Cyt_B5-like_heme/steroid-bd"/>
</dbReference>
<feature type="region of interest" description="Disordered" evidence="5">
    <location>
        <begin position="259"/>
        <end position="283"/>
    </location>
</feature>
<dbReference type="GO" id="GO:0046872">
    <property type="term" value="F:metal ion binding"/>
    <property type="evidence" value="ECO:0007669"/>
    <property type="project" value="UniProtKB-KW"/>
</dbReference>
<dbReference type="AlphaFoldDB" id="A0A1F5EKY9"/>
<dbReference type="PROSITE" id="PS50255">
    <property type="entry name" value="CYTOCHROME_B5_2"/>
    <property type="match status" value="2"/>
</dbReference>
<dbReference type="Pfam" id="PF00173">
    <property type="entry name" value="Cyt-b5"/>
    <property type="match status" value="2"/>
</dbReference>
<dbReference type="GO" id="GO:0020037">
    <property type="term" value="F:heme binding"/>
    <property type="evidence" value="ECO:0007669"/>
    <property type="project" value="InterPro"/>
</dbReference>
<dbReference type="EMBL" id="MFAA01000046">
    <property type="protein sequence ID" value="OGD67980.1"/>
    <property type="molecule type" value="Genomic_DNA"/>
</dbReference>
<comment type="similarity">
    <text evidence="4">Belongs to the cytochrome b5 family.</text>
</comment>
<evidence type="ECO:0000256" key="2">
    <source>
        <dbReference type="ARBA" id="ARBA00022723"/>
    </source>
</evidence>
<accession>A0A1F5EKY9</accession>
<dbReference type="PANTHER" id="PTHR19359">
    <property type="entry name" value="CYTOCHROME B5"/>
    <property type="match status" value="1"/>
</dbReference>
<keyword evidence="1" id="KW-0349">Heme</keyword>
<evidence type="ECO:0000256" key="1">
    <source>
        <dbReference type="ARBA" id="ARBA00022617"/>
    </source>
</evidence>
<evidence type="ECO:0000313" key="7">
    <source>
        <dbReference type="EMBL" id="OGD67980.1"/>
    </source>
</evidence>
<evidence type="ECO:0000313" key="8">
    <source>
        <dbReference type="Proteomes" id="UP000185891"/>
    </source>
</evidence>
<sequence length="283" mass="29020">MKKIFVISLIIFWTITAPLLTAGFVIYELKKGGVQLNNNNQGLGIENTENLSGNGATKKVLGASVVAKHNKQSDCWMVIDGKVYDVTTYISLHPGGSGSIVNNCGKDSSSLFAGTLGGHIHSALARSLLIPYFVGNFQNSSATGSSANSASLPVSTPPTAVDLGATNLPSGNDSAISASVVAQHNKQNDCWMVISGKIYNVTTYISLHPGGAGSISNGCGKDSSSLFAGTLGGHIHSALARSLLIPYYVGDLQTGAATGSSINSTLPPATAGTGSGDDDEDDD</sequence>
<keyword evidence="3" id="KW-0408">Iron</keyword>
<reference evidence="7 8" key="1">
    <citation type="journal article" date="2016" name="Nat. Commun.">
        <title>Thousands of microbial genomes shed light on interconnected biogeochemical processes in an aquifer system.</title>
        <authorList>
            <person name="Anantharaman K."/>
            <person name="Brown C.T."/>
            <person name="Hug L.A."/>
            <person name="Sharon I."/>
            <person name="Castelle C.J."/>
            <person name="Probst A.J."/>
            <person name="Thomas B.C."/>
            <person name="Singh A."/>
            <person name="Wilkins M.J."/>
            <person name="Karaoz U."/>
            <person name="Brodie E.L."/>
            <person name="Williams K.H."/>
            <person name="Hubbard S.S."/>
            <person name="Banfield J.F."/>
        </authorList>
    </citation>
    <scope>NUCLEOTIDE SEQUENCE [LARGE SCALE GENOMIC DNA]</scope>
</reference>
<proteinExistence type="inferred from homology"/>
<comment type="caution">
    <text evidence="7">The sequence shown here is derived from an EMBL/GenBank/DDBJ whole genome shotgun (WGS) entry which is preliminary data.</text>
</comment>
<dbReference type="PROSITE" id="PS00191">
    <property type="entry name" value="CYTOCHROME_B5_1"/>
    <property type="match status" value="2"/>
</dbReference>
<feature type="domain" description="Cytochrome b5 heme-binding" evidence="6">
    <location>
        <begin position="173"/>
        <end position="253"/>
    </location>
</feature>
<protein>
    <recommendedName>
        <fullName evidence="6">Cytochrome b5 heme-binding domain-containing protein</fullName>
    </recommendedName>
</protein>